<gene>
    <name evidence="8" type="ORF">ENV17_08710</name>
</gene>
<feature type="binding site" evidence="6">
    <location>
        <position position="152"/>
    </location>
    <ligand>
        <name>[4Fe-4S] cluster</name>
        <dbReference type="ChEBI" id="CHEBI:49883"/>
        <note>4Fe-4S-S-AdoMet</note>
    </ligand>
</feature>
<keyword evidence="4 6" id="KW-0408">Iron</keyword>
<proteinExistence type="predicted"/>
<dbReference type="SFLD" id="SFLDS00029">
    <property type="entry name" value="Radical_SAM"/>
    <property type="match status" value="1"/>
</dbReference>
<feature type="binding site" evidence="6">
    <location>
        <position position="155"/>
    </location>
    <ligand>
        <name>[4Fe-4S] cluster</name>
        <dbReference type="ChEBI" id="CHEBI:49883"/>
        <note>4Fe-4S-S-AdoMet</note>
    </ligand>
</feature>
<protein>
    <submittedName>
        <fullName evidence="8">Radical SAM protein</fullName>
    </submittedName>
</protein>
<dbReference type="GO" id="GO:0003824">
    <property type="term" value="F:catalytic activity"/>
    <property type="evidence" value="ECO:0007669"/>
    <property type="project" value="InterPro"/>
</dbReference>
<evidence type="ECO:0000256" key="4">
    <source>
        <dbReference type="ARBA" id="ARBA00023004"/>
    </source>
</evidence>
<dbReference type="Gene3D" id="3.20.20.70">
    <property type="entry name" value="Aldolase class I"/>
    <property type="match status" value="1"/>
</dbReference>
<accession>A0A7C4FFS8</accession>
<dbReference type="SUPFAM" id="SSF102114">
    <property type="entry name" value="Radical SAM enzymes"/>
    <property type="match status" value="1"/>
</dbReference>
<evidence type="ECO:0000259" key="7">
    <source>
        <dbReference type="PROSITE" id="PS51918"/>
    </source>
</evidence>
<dbReference type="PROSITE" id="PS51918">
    <property type="entry name" value="RADICAL_SAM"/>
    <property type="match status" value="1"/>
</dbReference>
<evidence type="ECO:0000256" key="5">
    <source>
        <dbReference type="ARBA" id="ARBA00023014"/>
    </source>
</evidence>
<keyword evidence="1" id="KW-0004">4Fe-4S</keyword>
<keyword evidence="2 6" id="KW-0949">S-adenosyl-L-methionine</keyword>
<reference evidence="8" key="1">
    <citation type="journal article" date="2020" name="mSystems">
        <title>Genome- and Community-Level Interaction Insights into Carbon Utilization and Element Cycling Functions of Hydrothermarchaeota in Hydrothermal Sediment.</title>
        <authorList>
            <person name="Zhou Z."/>
            <person name="Liu Y."/>
            <person name="Xu W."/>
            <person name="Pan J."/>
            <person name="Luo Z.H."/>
            <person name="Li M."/>
        </authorList>
    </citation>
    <scope>NUCLEOTIDE SEQUENCE [LARGE SCALE GENOMIC DNA]</scope>
    <source>
        <strain evidence="8">SpSt-735</strain>
    </source>
</reference>
<evidence type="ECO:0000256" key="2">
    <source>
        <dbReference type="ARBA" id="ARBA00022691"/>
    </source>
</evidence>
<dbReference type="AlphaFoldDB" id="A0A7C4FFS8"/>
<keyword evidence="5 6" id="KW-0411">Iron-sulfur</keyword>
<dbReference type="InterPro" id="IPR007197">
    <property type="entry name" value="rSAM"/>
</dbReference>
<feature type="domain" description="Radical SAM core" evidence="7">
    <location>
        <begin position="133"/>
        <end position="367"/>
    </location>
</feature>
<comment type="cofactor">
    <cofactor evidence="6">
        <name>[4Fe-4S] cluster</name>
        <dbReference type="ChEBI" id="CHEBI:49883"/>
    </cofactor>
    <text evidence="6">Binds 1 [4Fe-4S] cluster. The cluster is coordinated with 3 cysteines and an exchangeable S-adenosyl-L-methionine.</text>
</comment>
<dbReference type="PANTHER" id="PTHR30352:SF22">
    <property type="entry name" value="PYRUVATE FORMATE-LYASE ACTIVATING ENZYME HOMOLOG"/>
    <property type="match status" value="1"/>
</dbReference>
<organism evidence="8">
    <name type="scientific">Thermofilum pendens</name>
    <dbReference type="NCBI Taxonomy" id="2269"/>
    <lineage>
        <taxon>Archaea</taxon>
        <taxon>Thermoproteota</taxon>
        <taxon>Thermoprotei</taxon>
        <taxon>Thermofilales</taxon>
        <taxon>Thermofilaceae</taxon>
        <taxon>Thermofilum</taxon>
    </lineage>
</organism>
<dbReference type="PANTHER" id="PTHR30352">
    <property type="entry name" value="PYRUVATE FORMATE-LYASE-ACTIVATING ENZYME"/>
    <property type="match status" value="1"/>
</dbReference>
<comment type="caution">
    <text evidence="8">The sequence shown here is derived from an EMBL/GenBank/DDBJ whole genome shotgun (WGS) entry which is preliminary data.</text>
</comment>
<dbReference type="CDD" id="cd01335">
    <property type="entry name" value="Radical_SAM"/>
    <property type="match status" value="1"/>
</dbReference>
<feature type="binding site" evidence="6">
    <location>
        <position position="148"/>
    </location>
    <ligand>
        <name>[4Fe-4S] cluster</name>
        <dbReference type="ChEBI" id="CHEBI:49883"/>
        <note>4Fe-4S-S-AdoMet</note>
    </ligand>
</feature>
<dbReference type="GO" id="GO:0051539">
    <property type="term" value="F:4 iron, 4 sulfur cluster binding"/>
    <property type="evidence" value="ECO:0007669"/>
    <property type="project" value="UniProtKB-KW"/>
</dbReference>
<dbReference type="GO" id="GO:0046872">
    <property type="term" value="F:metal ion binding"/>
    <property type="evidence" value="ECO:0007669"/>
    <property type="project" value="UniProtKB-KW"/>
</dbReference>
<evidence type="ECO:0000313" key="8">
    <source>
        <dbReference type="EMBL" id="HGI44449.1"/>
    </source>
</evidence>
<dbReference type="InterPro" id="IPR013785">
    <property type="entry name" value="Aldolase_TIM"/>
</dbReference>
<dbReference type="EMBL" id="DTFI01000261">
    <property type="protein sequence ID" value="HGI44449.1"/>
    <property type="molecule type" value="Genomic_DNA"/>
</dbReference>
<evidence type="ECO:0000256" key="1">
    <source>
        <dbReference type="ARBA" id="ARBA00022485"/>
    </source>
</evidence>
<dbReference type="InterPro" id="IPR058240">
    <property type="entry name" value="rSAM_sf"/>
</dbReference>
<keyword evidence="3 6" id="KW-0479">Metal-binding</keyword>
<dbReference type="Pfam" id="PF04055">
    <property type="entry name" value="Radical_SAM"/>
    <property type="match status" value="1"/>
</dbReference>
<dbReference type="InterPro" id="IPR016431">
    <property type="entry name" value="Pyrv-formate_lyase-activ_prd"/>
</dbReference>
<sequence>MGECRICGKRSSLVSSALGVCLECLRSDPKAVEVAMEAHREERLRLGLPAEPPRSAEGVRCGVCDAGCVIPEGGVGYCGLVRNIGGRLVNVAGAPRTGILEYYYDPHPTNCVAYWFCPGATGLGYPRWAVSPGCERGYANLAVFYGACNSNCLFCQNWFYRHLLVRRSPRVSAEELVQAARRRPTTCVCFFGGDPGPQVTHALLTAKLLAESFKGKVMRVCWETNGHMNPRLFKAVLKVSLESGGIVKFDLKAWTPSVYKALTGRDLGAVLENARRAMELARERPEVPLFAASTLLVPGYVDEEEVRMIARFIASVNPSTPYSLLAFHPDFRMNDLPTTSRRHALEAYNAAKEEGLENVHIGNAWLLSRHDYSP</sequence>
<evidence type="ECO:0000256" key="3">
    <source>
        <dbReference type="ARBA" id="ARBA00022723"/>
    </source>
</evidence>
<dbReference type="InterPro" id="IPR034457">
    <property type="entry name" value="Organic_radical-activating"/>
</dbReference>
<dbReference type="PIRSF" id="PIRSF004869">
    <property type="entry name" value="PflX_prd"/>
    <property type="match status" value="1"/>
</dbReference>
<evidence type="ECO:0000256" key="6">
    <source>
        <dbReference type="PIRSR" id="PIRSR004869-50"/>
    </source>
</evidence>
<name>A0A7C4FFS8_THEPE</name>